<dbReference type="EMBL" id="VLLC01000003">
    <property type="protein sequence ID" value="TWI75543.1"/>
    <property type="molecule type" value="Genomic_DNA"/>
</dbReference>
<reference evidence="1 2" key="1">
    <citation type="submission" date="2019-07" db="EMBL/GenBank/DDBJ databases">
        <title>Genome sequencing of 100 strains of the haloalkaliphilic chemolithoautotrophic sulfur-oxidizing bacterium Thioalkalivibrio.</title>
        <authorList>
            <person name="Muyzer G."/>
        </authorList>
    </citation>
    <scope>NUCLEOTIDE SEQUENCE [LARGE SCALE GENOMIC DNA]</scope>
    <source>
        <strain evidence="1 2">ASO4-4</strain>
    </source>
</reference>
<organism evidence="1 2">
    <name type="scientific">Desulfobotulus alkaliphilus</name>
    <dbReference type="NCBI Taxonomy" id="622671"/>
    <lineage>
        <taxon>Bacteria</taxon>
        <taxon>Pseudomonadati</taxon>
        <taxon>Thermodesulfobacteriota</taxon>
        <taxon>Desulfobacteria</taxon>
        <taxon>Desulfobacterales</taxon>
        <taxon>Desulfobacteraceae</taxon>
        <taxon>Desulfobotulus</taxon>
    </lineage>
</organism>
<gene>
    <name evidence="1" type="ORF">LZ24_00590</name>
</gene>
<evidence type="ECO:0000313" key="1">
    <source>
        <dbReference type="EMBL" id="TWI75543.1"/>
    </source>
</evidence>
<dbReference type="Proteomes" id="UP000318307">
    <property type="component" value="Unassembled WGS sequence"/>
</dbReference>
<keyword evidence="2" id="KW-1185">Reference proteome</keyword>
<dbReference type="SUPFAM" id="SSF89095">
    <property type="entry name" value="GatB/YqeY motif"/>
    <property type="match status" value="1"/>
</dbReference>
<dbReference type="OrthoDB" id="5418066at2"/>
<dbReference type="InterPro" id="IPR003789">
    <property type="entry name" value="Asn/Gln_tRNA_amidoTrase-B-like"/>
</dbReference>
<dbReference type="Gene3D" id="1.10.1510.10">
    <property type="entry name" value="Uncharacterised protein YqeY/AIM41 PF09424, N-terminal domain"/>
    <property type="match status" value="1"/>
</dbReference>
<comment type="caution">
    <text evidence="1">The sequence shown here is derived from an EMBL/GenBank/DDBJ whole genome shotgun (WGS) entry which is preliminary data.</text>
</comment>
<protein>
    <submittedName>
        <fullName evidence="1">Uncharacterized protein</fullName>
    </submittedName>
</protein>
<dbReference type="InterPro" id="IPR019004">
    <property type="entry name" value="YqeY/Aim41"/>
</dbReference>
<name>A0A562S325_9BACT</name>
<dbReference type="InterPro" id="IPR042184">
    <property type="entry name" value="YqeY/Aim41_N"/>
</dbReference>
<evidence type="ECO:0000313" key="2">
    <source>
        <dbReference type="Proteomes" id="UP000318307"/>
    </source>
</evidence>
<dbReference type="Pfam" id="PF09424">
    <property type="entry name" value="YqeY"/>
    <property type="match status" value="1"/>
</dbReference>
<dbReference type="GO" id="GO:0016884">
    <property type="term" value="F:carbon-nitrogen ligase activity, with glutamine as amido-N-donor"/>
    <property type="evidence" value="ECO:0007669"/>
    <property type="project" value="InterPro"/>
</dbReference>
<proteinExistence type="predicted"/>
<dbReference type="AlphaFoldDB" id="A0A562S325"/>
<dbReference type="RefSeq" id="WP_144682172.1">
    <property type="nucleotide sequence ID" value="NZ_VLLC01000003.1"/>
</dbReference>
<sequence>MEKKYGWTPECPVNLSEKIREDIKVAMKQKEDHIRDALRMIISEFPKLTVPIILESGKKSFRCKKNEEITNEDVTGLIRGLIKSEKILLDAKKETTSDFIEILQEYIPKPADEYEIKKWIEENLDFTSLQHPSAGIGLVMKHFGVRADGLLVKKILADMVSS</sequence>
<accession>A0A562S325</accession>